<evidence type="ECO:0000313" key="3">
    <source>
        <dbReference type="Proteomes" id="UP001431783"/>
    </source>
</evidence>
<organism evidence="2 3">
    <name type="scientific">Henosepilachna vigintioctopunctata</name>
    <dbReference type="NCBI Taxonomy" id="420089"/>
    <lineage>
        <taxon>Eukaryota</taxon>
        <taxon>Metazoa</taxon>
        <taxon>Ecdysozoa</taxon>
        <taxon>Arthropoda</taxon>
        <taxon>Hexapoda</taxon>
        <taxon>Insecta</taxon>
        <taxon>Pterygota</taxon>
        <taxon>Neoptera</taxon>
        <taxon>Endopterygota</taxon>
        <taxon>Coleoptera</taxon>
        <taxon>Polyphaga</taxon>
        <taxon>Cucujiformia</taxon>
        <taxon>Coccinelloidea</taxon>
        <taxon>Coccinellidae</taxon>
        <taxon>Epilachninae</taxon>
        <taxon>Epilachnini</taxon>
        <taxon>Henosepilachna</taxon>
    </lineage>
</organism>
<keyword evidence="3" id="KW-1185">Reference proteome</keyword>
<accession>A0AAW1V8U2</accession>
<dbReference type="EMBL" id="JARQZJ010000130">
    <property type="protein sequence ID" value="KAK9891754.1"/>
    <property type="molecule type" value="Genomic_DNA"/>
</dbReference>
<feature type="compositionally biased region" description="Polar residues" evidence="1">
    <location>
        <begin position="48"/>
        <end position="62"/>
    </location>
</feature>
<feature type="region of interest" description="Disordered" evidence="1">
    <location>
        <begin position="48"/>
        <end position="68"/>
    </location>
</feature>
<dbReference type="AlphaFoldDB" id="A0AAW1V8U2"/>
<proteinExistence type="predicted"/>
<dbReference type="Proteomes" id="UP001431783">
    <property type="component" value="Unassembled WGS sequence"/>
</dbReference>
<name>A0AAW1V8U2_9CUCU</name>
<protein>
    <submittedName>
        <fullName evidence="2">Uncharacterized protein</fullName>
    </submittedName>
</protein>
<sequence length="105" mass="12078">MFFREHKKVQSSESGRGTETENVYVPNWVHYNELRFLNNIQRAARAGTNSLGTSAPSASGESTENDWKNSPAGFWYHFSEKLLRYFTVKTVKLLQGVVQQLHYHA</sequence>
<comment type="caution">
    <text evidence="2">The sequence shown here is derived from an EMBL/GenBank/DDBJ whole genome shotgun (WGS) entry which is preliminary data.</text>
</comment>
<reference evidence="2 3" key="1">
    <citation type="submission" date="2023-03" db="EMBL/GenBank/DDBJ databases">
        <title>Genome insight into feeding habits of ladybird beetles.</title>
        <authorList>
            <person name="Li H.-S."/>
            <person name="Huang Y.-H."/>
            <person name="Pang H."/>
        </authorList>
    </citation>
    <scope>NUCLEOTIDE SEQUENCE [LARGE SCALE GENOMIC DNA]</scope>
    <source>
        <strain evidence="2">SYSU_2023b</strain>
        <tissue evidence="2">Whole body</tissue>
    </source>
</reference>
<gene>
    <name evidence="2" type="ORF">WA026_016551</name>
</gene>
<evidence type="ECO:0000256" key="1">
    <source>
        <dbReference type="SAM" id="MobiDB-lite"/>
    </source>
</evidence>
<evidence type="ECO:0000313" key="2">
    <source>
        <dbReference type="EMBL" id="KAK9891754.1"/>
    </source>
</evidence>